<reference evidence="1" key="2">
    <citation type="submission" date="2022-01" db="EMBL/GenBank/DDBJ databases">
        <authorList>
            <person name="Yamashiro T."/>
            <person name="Shiraishi A."/>
            <person name="Satake H."/>
            <person name="Nakayama K."/>
        </authorList>
    </citation>
    <scope>NUCLEOTIDE SEQUENCE</scope>
</reference>
<sequence length="159" mass="18542">MIFCIEESHHRTSDAININPSQLLRASLIKEVLFHFSRRSTRFYRLSHSEIVDIEKVAVRSSLRSPNNKSALIETFRVILCSIRSDEWKSFQSQHQLALCIWKAFRGNTRDLGSFREEMDKTTNLHQHLSRISTQKLERSSQITRDTVTTHLKTASQDL</sequence>
<keyword evidence="2" id="KW-1185">Reference proteome</keyword>
<dbReference type="Proteomes" id="UP001151760">
    <property type="component" value="Unassembled WGS sequence"/>
</dbReference>
<evidence type="ECO:0000313" key="2">
    <source>
        <dbReference type="Proteomes" id="UP001151760"/>
    </source>
</evidence>
<dbReference type="EMBL" id="BQNB010015028">
    <property type="protein sequence ID" value="GJT35176.1"/>
    <property type="molecule type" value="Genomic_DNA"/>
</dbReference>
<organism evidence="1 2">
    <name type="scientific">Tanacetum coccineum</name>
    <dbReference type="NCBI Taxonomy" id="301880"/>
    <lineage>
        <taxon>Eukaryota</taxon>
        <taxon>Viridiplantae</taxon>
        <taxon>Streptophyta</taxon>
        <taxon>Embryophyta</taxon>
        <taxon>Tracheophyta</taxon>
        <taxon>Spermatophyta</taxon>
        <taxon>Magnoliopsida</taxon>
        <taxon>eudicotyledons</taxon>
        <taxon>Gunneridae</taxon>
        <taxon>Pentapetalae</taxon>
        <taxon>asterids</taxon>
        <taxon>campanulids</taxon>
        <taxon>Asterales</taxon>
        <taxon>Asteraceae</taxon>
        <taxon>Asteroideae</taxon>
        <taxon>Anthemideae</taxon>
        <taxon>Anthemidinae</taxon>
        <taxon>Tanacetum</taxon>
    </lineage>
</organism>
<name>A0ABQ5DA92_9ASTR</name>
<gene>
    <name evidence="1" type="ORF">Tco_0925595</name>
</gene>
<proteinExistence type="predicted"/>
<comment type="caution">
    <text evidence="1">The sequence shown here is derived from an EMBL/GenBank/DDBJ whole genome shotgun (WGS) entry which is preliminary data.</text>
</comment>
<reference evidence="1" key="1">
    <citation type="journal article" date="2022" name="Int. J. Mol. Sci.">
        <title>Draft Genome of Tanacetum Coccineum: Genomic Comparison of Closely Related Tanacetum-Family Plants.</title>
        <authorList>
            <person name="Yamashiro T."/>
            <person name="Shiraishi A."/>
            <person name="Nakayama K."/>
            <person name="Satake H."/>
        </authorList>
    </citation>
    <scope>NUCLEOTIDE SEQUENCE</scope>
</reference>
<evidence type="ECO:0000313" key="1">
    <source>
        <dbReference type="EMBL" id="GJT35176.1"/>
    </source>
</evidence>
<protein>
    <submittedName>
        <fullName evidence="1">Uncharacterized protein</fullName>
    </submittedName>
</protein>
<accession>A0ABQ5DA92</accession>